<evidence type="ECO:0000313" key="2">
    <source>
        <dbReference type="Proteomes" id="UP000704712"/>
    </source>
</evidence>
<organism evidence="1 2">
    <name type="scientific">Phytophthora infestans</name>
    <name type="common">Potato late blight agent</name>
    <name type="synonym">Botrytis infestans</name>
    <dbReference type="NCBI Taxonomy" id="4787"/>
    <lineage>
        <taxon>Eukaryota</taxon>
        <taxon>Sar</taxon>
        <taxon>Stramenopiles</taxon>
        <taxon>Oomycota</taxon>
        <taxon>Peronosporomycetes</taxon>
        <taxon>Peronosporales</taxon>
        <taxon>Peronosporaceae</taxon>
        <taxon>Phytophthora</taxon>
    </lineage>
</organism>
<accession>A0A8S9UTG3</accession>
<evidence type="ECO:0000313" key="1">
    <source>
        <dbReference type="EMBL" id="KAF4144266.1"/>
    </source>
</evidence>
<dbReference type="EMBL" id="JAACNO010000881">
    <property type="protein sequence ID" value="KAF4144266.1"/>
    <property type="molecule type" value="Genomic_DNA"/>
</dbReference>
<proteinExistence type="predicted"/>
<dbReference type="AlphaFoldDB" id="A0A8S9UTG3"/>
<protein>
    <submittedName>
        <fullName evidence="1">Uncharacterized protein</fullName>
    </submittedName>
</protein>
<dbReference type="Proteomes" id="UP000704712">
    <property type="component" value="Unassembled WGS sequence"/>
</dbReference>
<comment type="caution">
    <text evidence="1">The sequence shown here is derived from an EMBL/GenBank/DDBJ whole genome shotgun (WGS) entry which is preliminary data.</text>
</comment>
<name>A0A8S9UTG3_PHYIN</name>
<gene>
    <name evidence="1" type="ORF">GN958_ATG06587</name>
</gene>
<reference evidence="1" key="1">
    <citation type="submission" date="2020-03" db="EMBL/GenBank/DDBJ databases">
        <title>Hybrid Assembly of Korean Phytophthora infestans isolates.</title>
        <authorList>
            <person name="Prokchorchik M."/>
            <person name="Lee Y."/>
            <person name="Seo J."/>
            <person name="Cho J.-H."/>
            <person name="Park Y.-E."/>
            <person name="Jang D.-C."/>
            <person name="Im J.-S."/>
            <person name="Choi J.-G."/>
            <person name="Park H.-J."/>
            <person name="Lee G.-B."/>
            <person name="Lee Y.-G."/>
            <person name="Hong S.-Y."/>
            <person name="Cho K."/>
            <person name="Sohn K.H."/>
        </authorList>
    </citation>
    <scope>NUCLEOTIDE SEQUENCE</scope>
    <source>
        <strain evidence="1">KR_2_A2</strain>
    </source>
</reference>
<sequence>MVQFEIDDTVLYAYAWASTRANLSVLHPSCLSFYTNASFNVTEDLLQHIAHHSEGHIINGLRDARYDVVNEQFPSCYVEAGHRSNIMSLRWYPPRLKTEARLK</sequence>